<name>A0ABW1XJM7_9ALTE</name>
<protein>
    <recommendedName>
        <fullName evidence="3">ABC-type amino acid transport substrate-binding protein</fullName>
    </recommendedName>
</protein>
<accession>A0ABW1XJM7</accession>
<organism evidence="1 2">
    <name type="scientific">Pseudobowmanella zhangzhouensis</name>
    <dbReference type="NCBI Taxonomy" id="1537679"/>
    <lineage>
        <taxon>Bacteria</taxon>
        <taxon>Pseudomonadati</taxon>
        <taxon>Pseudomonadota</taxon>
        <taxon>Gammaproteobacteria</taxon>
        <taxon>Alteromonadales</taxon>
        <taxon>Alteromonadaceae</taxon>
    </lineage>
</organism>
<evidence type="ECO:0000313" key="1">
    <source>
        <dbReference type="EMBL" id="MFC6440422.1"/>
    </source>
</evidence>
<comment type="caution">
    <text evidence="1">The sequence shown here is derived from an EMBL/GenBank/DDBJ whole genome shotgun (WGS) entry which is preliminary data.</text>
</comment>
<evidence type="ECO:0000313" key="2">
    <source>
        <dbReference type="Proteomes" id="UP001596364"/>
    </source>
</evidence>
<proteinExistence type="predicted"/>
<dbReference type="Proteomes" id="UP001596364">
    <property type="component" value="Unassembled WGS sequence"/>
</dbReference>
<dbReference type="SUPFAM" id="SSF53850">
    <property type="entry name" value="Periplasmic binding protein-like II"/>
    <property type="match status" value="1"/>
</dbReference>
<sequence length="300" mass="34438">MNSSAVNRVRNWLFVLGLSPLVGGAAEVSPEIIHIPAALEYTEEQYAYFSQVLELALEKGSSEPVQIQPMAPMQIRRQMLSLDKGYIDVNWSVTNAEREKEYIPVYFPVAAGLYGYRIFLVNKQHPLAPNLSRQQLQAMKIVQGKDWPDTLVLRSNGFEVLEEEHHSAFQLLSKHFVDVFPRSVTEIFEEARQMPELNIDPYYVLYYDNPVFFFTAKNKPELAERIGRGLHLAFEDGSLLQVLHNSPFYQKTLRALTGRKVIVLQAPISDEAMSIQKNGFLLAVQDEIHQYSQKYKEMKE</sequence>
<gene>
    <name evidence="1" type="ORF">ACFP85_09710</name>
</gene>
<keyword evidence="2" id="KW-1185">Reference proteome</keyword>
<dbReference type="RefSeq" id="WP_131258219.1">
    <property type="nucleotide sequence ID" value="NZ_JBHSUS010000001.1"/>
</dbReference>
<dbReference type="EMBL" id="JBHSUS010000001">
    <property type="protein sequence ID" value="MFC6440422.1"/>
    <property type="molecule type" value="Genomic_DNA"/>
</dbReference>
<evidence type="ECO:0008006" key="3">
    <source>
        <dbReference type="Google" id="ProtNLM"/>
    </source>
</evidence>
<reference evidence="2" key="1">
    <citation type="journal article" date="2019" name="Int. J. Syst. Evol. Microbiol.">
        <title>The Global Catalogue of Microorganisms (GCM) 10K type strain sequencing project: providing services to taxonomists for standard genome sequencing and annotation.</title>
        <authorList>
            <consortium name="The Broad Institute Genomics Platform"/>
            <consortium name="The Broad Institute Genome Sequencing Center for Infectious Disease"/>
            <person name="Wu L."/>
            <person name="Ma J."/>
        </authorList>
    </citation>
    <scope>NUCLEOTIDE SEQUENCE [LARGE SCALE GENOMIC DNA]</scope>
    <source>
        <strain evidence="2">CGMCC 1.16031</strain>
    </source>
</reference>